<sequence length="278" mass="29464">MTEPSSSDTSNEPRVLSQHELNPAGRLYLYLSHVGGRAGNENMADCVASWVKVSVSDLPALYSTAQSIATLSVLASKSVTTNSQLPGAKAAAEELAKVDTALRWGAVLQGQVDAFRNQYDAGTLRVLEMWSETLNQSQGSSLASTQSGIEEVRIALADLAGVLRDDESIDERVRSALLKHVNLLTSSIDQFFVGGVDALLTELDRLLGLIVRDGSVRVEVGKKKRVREAVERVMVAVGLVANVISASHTAAIDIGGFLALESAPSSVVAPALQLDPTV</sequence>
<keyword evidence="2" id="KW-1185">Reference proteome</keyword>
<organism evidence="1 2">
    <name type="scientific">Leifsonia soli</name>
    <dbReference type="NCBI Taxonomy" id="582665"/>
    <lineage>
        <taxon>Bacteria</taxon>
        <taxon>Bacillati</taxon>
        <taxon>Actinomycetota</taxon>
        <taxon>Actinomycetes</taxon>
        <taxon>Micrococcales</taxon>
        <taxon>Microbacteriaceae</taxon>
        <taxon>Leifsonia</taxon>
    </lineage>
</organism>
<dbReference type="AlphaFoldDB" id="A0A852SZT2"/>
<gene>
    <name evidence="1" type="ORF">BJ963_001714</name>
</gene>
<name>A0A852SZT2_9MICO</name>
<accession>A0A852SZT2</accession>
<evidence type="ECO:0000313" key="2">
    <source>
        <dbReference type="Proteomes" id="UP000589620"/>
    </source>
</evidence>
<proteinExistence type="predicted"/>
<dbReference type="Proteomes" id="UP000589620">
    <property type="component" value="Unassembled WGS sequence"/>
</dbReference>
<dbReference type="RefSeq" id="WP_179456006.1">
    <property type="nucleotide sequence ID" value="NZ_BAAAPX010000001.1"/>
</dbReference>
<comment type="caution">
    <text evidence="1">The sequence shown here is derived from an EMBL/GenBank/DDBJ whole genome shotgun (WGS) entry which is preliminary data.</text>
</comment>
<reference evidence="1 2" key="1">
    <citation type="submission" date="2020-07" db="EMBL/GenBank/DDBJ databases">
        <title>Sequencing the genomes of 1000 actinobacteria strains.</title>
        <authorList>
            <person name="Klenk H.-P."/>
        </authorList>
    </citation>
    <scope>NUCLEOTIDE SEQUENCE [LARGE SCALE GENOMIC DNA]</scope>
    <source>
        <strain evidence="1 2">DSM 23871</strain>
    </source>
</reference>
<evidence type="ECO:0000313" key="1">
    <source>
        <dbReference type="EMBL" id="NYD74195.1"/>
    </source>
</evidence>
<dbReference type="EMBL" id="JACCBJ010000001">
    <property type="protein sequence ID" value="NYD74195.1"/>
    <property type="molecule type" value="Genomic_DNA"/>
</dbReference>
<protein>
    <submittedName>
        <fullName evidence="1">Uncharacterized protein</fullName>
    </submittedName>
</protein>